<comment type="subunit">
    <text evidence="14">Homodimer.</text>
</comment>
<evidence type="ECO:0000256" key="9">
    <source>
        <dbReference type="ARBA" id="ARBA00022619"/>
    </source>
</evidence>
<feature type="site" description="Essential for catalytic activity" evidence="14">
    <location>
        <position position="225"/>
    </location>
</feature>
<feature type="binding site" evidence="14">
    <location>
        <begin position="239"/>
        <end position="243"/>
    </location>
    <ligand>
        <name>D-ribulose 5-phosphate</name>
        <dbReference type="ChEBI" id="CHEBI:58121"/>
    </ligand>
</feature>
<evidence type="ECO:0000256" key="7">
    <source>
        <dbReference type="ARBA" id="ARBA00012153"/>
    </source>
</evidence>
<keyword evidence="11 14" id="KW-0460">Magnesium</keyword>
<comment type="pathway">
    <text evidence="4 14">Cofactor biosynthesis; riboflavin biosynthesis; 2-hydroxy-3-oxobutyl phosphate from D-ribulose 5-phosphate: step 1/1.</text>
</comment>
<comment type="similarity">
    <text evidence="6">In the C-terminal section; belongs to the GTP cyclohydrolase II family.</text>
</comment>
<dbReference type="FunFam" id="3.90.870.10:FF:000001">
    <property type="entry name" value="Riboflavin biosynthesis protein RibBA"/>
    <property type="match status" value="1"/>
</dbReference>
<keyword evidence="10 14" id="KW-0479">Metal-binding</keyword>
<comment type="similarity">
    <text evidence="14">Belongs to the DHBP synthase family.</text>
</comment>
<evidence type="ECO:0000256" key="5">
    <source>
        <dbReference type="ARBA" id="ARBA00005520"/>
    </source>
</evidence>
<dbReference type="Pfam" id="PF00926">
    <property type="entry name" value="DHBP_synthase"/>
    <property type="match status" value="1"/>
</dbReference>
<feature type="site" description="Essential for catalytic activity" evidence="14">
    <location>
        <position position="263"/>
    </location>
</feature>
<evidence type="ECO:0000256" key="8">
    <source>
        <dbReference type="ARBA" id="ARBA00018836"/>
    </source>
</evidence>
<dbReference type="HAMAP" id="MF_00180">
    <property type="entry name" value="RibB"/>
    <property type="match status" value="1"/>
</dbReference>
<comment type="cofactor">
    <cofactor evidence="14">
        <name>Mg(2+)</name>
        <dbReference type="ChEBI" id="CHEBI:18420"/>
    </cofactor>
    <cofactor evidence="14">
        <name>Mn(2+)</name>
        <dbReference type="ChEBI" id="CHEBI:29035"/>
    </cofactor>
    <text evidence="14">Binds 2 divalent metal cations per subunit. Magnesium or manganese.</text>
</comment>
<evidence type="ECO:0000256" key="4">
    <source>
        <dbReference type="ARBA" id="ARBA00004904"/>
    </source>
</evidence>
<dbReference type="SUPFAM" id="SSF55821">
    <property type="entry name" value="YrdC/RibB"/>
    <property type="match status" value="1"/>
</dbReference>
<evidence type="ECO:0000256" key="14">
    <source>
        <dbReference type="HAMAP-Rule" id="MF_00180"/>
    </source>
</evidence>
<feature type="binding site" evidence="14">
    <location>
        <position position="131"/>
    </location>
    <ligand>
        <name>D-ribulose 5-phosphate</name>
        <dbReference type="ChEBI" id="CHEBI:58121"/>
    </ligand>
</feature>
<feature type="binding site" evidence="14">
    <location>
        <position position="127"/>
    </location>
    <ligand>
        <name>Mg(2+)</name>
        <dbReference type="ChEBI" id="CHEBI:18420"/>
        <label>1</label>
    </ligand>
</feature>
<keyword evidence="17" id="KW-0378">Hydrolase</keyword>
<sequence length="470" mass="50856">MFKARASRGNEHCKPDACQARQGQFNPDQAGPETARPIQAAPQRHPASPGMQGSAPRPRIRPRPAASAVRPMQRAVAPSEAITRRAWRKIRAFPFMHPFMTLASTPDIIAELKAGRMVILVDEEDRENEGDLVLAAEFVTPEAINFMARYGRGLICLTLTQERCKLLNLPLMTYRNGTQYGTAFTVSIEAAEGVTTGISAADRARTIAAAVAHDARPEHIVQPGHVFPIMAQPGGVLVRAGHTEAGCDLTALAGLTPAAVICEVIKDDGTMARLPDLIEFGREHGLKIGTIADLIHYRSRTESIIERVAERTMQTAHGAFKAVLYRDHPSGSPHIALVRGTPASHEATLVRVHEPLSVLDLLETGVSTHSWTLHAAMKAIAERECGVIVLLNCGDTNEHLVDVFLAFDEQEKAAALKRRPVDFKTFGIGAQILRDVGVGKMQVLSNPRKLGSMSGYGLEVVGFEPMPGGA</sequence>
<keyword evidence="13 14" id="KW-0456">Lyase</keyword>
<evidence type="ECO:0000256" key="13">
    <source>
        <dbReference type="ARBA" id="ARBA00023239"/>
    </source>
</evidence>
<dbReference type="UniPathway" id="UPA00275">
    <property type="reaction ID" value="UER00399"/>
</dbReference>
<proteinExistence type="inferred from homology"/>
<name>A0A238HA11_9BURK</name>
<evidence type="ECO:0000256" key="1">
    <source>
        <dbReference type="ARBA" id="ARBA00000141"/>
    </source>
</evidence>
<dbReference type="Gene3D" id="3.90.870.10">
    <property type="entry name" value="DHBP synthase"/>
    <property type="match status" value="1"/>
</dbReference>
<dbReference type="NCBIfam" id="TIGR00506">
    <property type="entry name" value="ribB"/>
    <property type="match status" value="1"/>
</dbReference>
<accession>A0A238HA11</accession>
<evidence type="ECO:0000256" key="12">
    <source>
        <dbReference type="ARBA" id="ARBA00023211"/>
    </source>
</evidence>
<protein>
    <recommendedName>
        <fullName evidence="8 14">3,4-dihydroxy-2-butanone 4-phosphate synthase</fullName>
        <shortName evidence="14">DHBP synthase</shortName>
        <ecNumber evidence="7 14">4.1.99.12</ecNumber>
    </recommendedName>
</protein>
<dbReference type="EMBL" id="FXAN01000093">
    <property type="protein sequence ID" value="SMG02164.1"/>
    <property type="molecule type" value="Genomic_DNA"/>
</dbReference>
<evidence type="ECO:0000313" key="17">
    <source>
        <dbReference type="EMBL" id="SMG02164.1"/>
    </source>
</evidence>
<comment type="cofactor">
    <cofactor evidence="2">
        <name>Mn(2+)</name>
        <dbReference type="ChEBI" id="CHEBI:29035"/>
    </cofactor>
</comment>
<dbReference type="Proteomes" id="UP000198460">
    <property type="component" value="Unassembled WGS sequence"/>
</dbReference>
<evidence type="ECO:0000256" key="10">
    <source>
        <dbReference type="ARBA" id="ARBA00022723"/>
    </source>
</evidence>
<evidence type="ECO:0000313" key="18">
    <source>
        <dbReference type="Proteomes" id="UP000198460"/>
    </source>
</evidence>
<evidence type="ECO:0000256" key="2">
    <source>
        <dbReference type="ARBA" id="ARBA00001936"/>
    </source>
</evidence>
<comment type="catalytic activity">
    <reaction evidence="1 14">
        <text>D-ribulose 5-phosphate = (2S)-2-hydroxy-3-oxobutyl phosphate + formate + H(+)</text>
        <dbReference type="Rhea" id="RHEA:18457"/>
        <dbReference type="ChEBI" id="CHEBI:15378"/>
        <dbReference type="ChEBI" id="CHEBI:15740"/>
        <dbReference type="ChEBI" id="CHEBI:58121"/>
        <dbReference type="ChEBI" id="CHEBI:58830"/>
        <dbReference type="EC" id="4.1.99.12"/>
    </reaction>
</comment>
<reference evidence="17 18" key="1">
    <citation type="submission" date="2017-04" db="EMBL/GenBank/DDBJ databases">
        <authorList>
            <person name="Afonso C.L."/>
            <person name="Miller P.J."/>
            <person name="Scott M.A."/>
            <person name="Spackman E."/>
            <person name="Goraichik I."/>
            <person name="Dimitrov K.M."/>
            <person name="Suarez D.L."/>
            <person name="Swayne D.E."/>
        </authorList>
    </citation>
    <scope>NUCLEOTIDE SEQUENCE [LARGE SCALE GENOMIC DNA]</scope>
    <source>
        <strain evidence="17">LMG 28154</strain>
    </source>
</reference>
<feature type="binding site" evidence="14">
    <location>
        <position position="127"/>
    </location>
    <ligand>
        <name>Mg(2+)</name>
        <dbReference type="ChEBI" id="CHEBI:18420"/>
        <label>2</label>
    </ligand>
</feature>
<evidence type="ECO:0000256" key="3">
    <source>
        <dbReference type="ARBA" id="ARBA00002284"/>
    </source>
</evidence>
<gene>
    <name evidence="14" type="primary">ribB</name>
    <name evidence="17" type="ORF">BSIN_4930</name>
</gene>
<feature type="binding site" evidence="14">
    <location>
        <begin position="126"/>
        <end position="127"/>
    </location>
    <ligand>
        <name>D-ribulose 5-phosphate</name>
        <dbReference type="ChEBI" id="CHEBI:58121"/>
    </ligand>
</feature>
<feature type="domain" description="GTP cyclohydrolase II" evidence="16">
    <location>
        <begin position="306"/>
        <end position="463"/>
    </location>
</feature>
<feature type="region of interest" description="Disordered" evidence="15">
    <location>
        <begin position="1"/>
        <end position="72"/>
    </location>
</feature>
<dbReference type="InterPro" id="IPR036144">
    <property type="entry name" value="RibA-like_sf"/>
</dbReference>
<dbReference type="InterPro" id="IPR000422">
    <property type="entry name" value="DHBP_synthase_RibB"/>
</dbReference>
<evidence type="ECO:0000256" key="6">
    <source>
        <dbReference type="ARBA" id="ARBA00008976"/>
    </source>
</evidence>
<dbReference type="SUPFAM" id="SSF142695">
    <property type="entry name" value="RibA-like"/>
    <property type="match status" value="1"/>
</dbReference>
<dbReference type="GO" id="GO:0009231">
    <property type="term" value="P:riboflavin biosynthetic process"/>
    <property type="evidence" value="ECO:0007669"/>
    <property type="project" value="UniProtKB-UniRule"/>
</dbReference>
<dbReference type="AlphaFoldDB" id="A0A238HA11"/>
<dbReference type="Pfam" id="PF00925">
    <property type="entry name" value="GTP_cyclohydro2"/>
    <property type="match status" value="1"/>
</dbReference>
<comment type="similarity">
    <text evidence="5">In the N-terminal section; belongs to the DHBP synthase family.</text>
</comment>
<dbReference type="Gene3D" id="3.40.50.10990">
    <property type="entry name" value="GTP cyclohydrolase II"/>
    <property type="match status" value="1"/>
</dbReference>
<keyword evidence="9 14" id="KW-0686">Riboflavin biosynthesis</keyword>
<evidence type="ECO:0000259" key="16">
    <source>
        <dbReference type="Pfam" id="PF00925"/>
    </source>
</evidence>
<organism evidence="17 18">
    <name type="scientific">Burkholderia singularis</name>
    <dbReference type="NCBI Taxonomy" id="1503053"/>
    <lineage>
        <taxon>Bacteria</taxon>
        <taxon>Pseudomonadati</taxon>
        <taxon>Pseudomonadota</taxon>
        <taxon>Betaproteobacteria</taxon>
        <taxon>Burkholderiales</taxon>
        <taxon>Burkholderiaceae</taxon>
        <taxon>Burkholderia</taxon>
        <taxon>pseudomallei group</taxon>
    </lineage>
</organism>
<dbReference type="GO" id="GO:0005829">
    <property type="term" value="C:cytosol"/>
    <property type="evidence" value="ECO:0007669"/>
    <property type="project" value="TreeGrafter"/>
</dbReference>
<dbReference type="PANTHER" id="PTHR21327:SF34">
    <property type="entry name" value="3,4-DIHYDROXY-2-BUTANONE 4-PHOSPHATE SYNTHASE"/>
    <property type="match status" value="1"/>
</dbReference>
<dbReference type="InterPro" id="IPR032677">
    <property type="entry name" value="GTP_cyclohydro_II"/>
</dbReference>
<dbReference type="GO" id="GO:0003935">
    <property type="term" value="F:GTP cyclohydrolase II activity"/>
    <property type="evidence" value="ECO:0007669"/>
    <property type="project" value="TreeGrafter"/>
</dbReference>
<dbReference type="GO" id="GO:0030145">
    <property type="term" value="F:manganese ion binding"/>
    <property type="evidence" value="ECO:0007669"/>
    <property type="project" value="UniProtKB-UniRule"/>
</dbReference>
<comment type="function">
    <text evidence="3 14">Catalyzes the conversion of D-ribulose 5-phosphate to formate and 3,4-dihydroxy-2-butanone 4-phosphate.</text>
</comment>
<evidence type="ECO:0000256" key="11">
    <source>
        <dbReference type="ARBA" id="ARBA00022842"/>
    </source>
</evidence>
<dbReference type="EC" id="4.1.99.12" evidence="7 14"/>
<dbReference type="InterPro" id="IPR017945">
    <property type="entry name" value="DHBP_synth_RibB-like_a/b_dom"/>
</dbReference>
<keyword evidence="12 14" id="KW-0464">Manganese</keyword>
<dbReference type="GO" id="GO:0008686">
    <property type="term" value="F:3,4-dihydroxy-2-butanone-4-phosphate synthase activity"/>
    <property type="evidence" value="ECO:0007669"/>
    <property type="project" value="UniProtKB-UniRule"/>
</dbReference>
<evidence type="ECO:0000256" key="15">
    <source>
        <dbReference type="SAM" id="MobiDB-lite"/>
    </source>
</evidence>
<dbReference type="NCBIfam" id="NF010626">
    <property type="entry name" value="PRK14019.1"/>
    <property type="match status" value="1"/>
</dbReference>
<dbReference type="GO" id="GO:0000287">
    <property type="term" value="F:magnesium ion binding"/>
    <property type="evidence" value="ECO:0007669"/>
    <property type="project" value="UniProtKB-UniRule"/>
</dbReference>
<feature type="binding site" evidence="14">
    <location>
        <position position="242"/>
    </location>
    <ligand>
        <name>Mg(2+)</name>
        <dbReference type="ChEBI" id="CHEBI:18420"/>
        <label>2</label>
    </ligand>
</feature>
<dbReference type="PANTHER" id="PTHR21327">
    <property type="entry name" value="GTP CYCLOHYDROLASE II-RELATED"/>
    <property type="match status" value="1"/>
</dbReference>